<dbReference type="Proteomes" id="UP000011717">
    <property type="component" value="Unassembled WGS sequence"/>
</dbReference>
<name>M2U3T7_9SPHN</name>
<evidence type="ECO:0000256" key="1">
    <source>
        <dbReference type="ARBA" id="ARBA00022741"/>
    </source>
</evidence>
<dbReference type="Pfam" id="PF02597">
    <property type="entry name" value="ThiS"/>
    <property type="match status" value="1"/>
</dbReference>
<gene>
    <name evidence="4" type="ORF">C725_2020</name>
</gene>
<dbReference type="GO" id="GO:0000166">
    <property type="term" value="F:nucleotide binding"/>
    <property type="evidence" value="ECO:0007669"/>
    <property type="project" value="UniProtKB-KW"/>
</dbReference>
<evidence type="ECO:0000256" key="3">
    <source>
        <dbReference type="ARBA" id="ARBA00024247"/>
    </source>
</evidence>
<evidence type="ECO:0000313" key="5">
    <source>
        <dbReference type="Proteomes" id="UP000011717"/>
    </source>
</evidence>
<dbReference type="GO" id="GO:1990133">
    <property type="term" value="C:molybdopterin adenylyltransferase complex"/>
    <property type="evidence" value="ECO:0007669"/>
    <property type="project" value="TreeGrafter"/>
</dbReference>
<comment type="caution">
    <text evidence="4">The sequence shown here is derived from an EMBL/GenBank/DDBJ whole genome shotgun (WGS) entry which is preliminary data.</text>
</comment>
<accession>M2U3T7</accession>
<dbReference type="Gene3D" id="3.10.20.30">
    <property type="match status" value="1"/>
</dbReference>
<dbReference type="CDD" id="cd00754">
    <property type="entry name" value="Ubl_MoaD"/>
    <property type="match status" value="1"/>
</dbReference>
<evidence type="ECO:0000256" key="2">
    <source>
        <dbReference type="ARBA" id="ARBA00024200"/>
    </source>
</evidence>
<keyword evidence="5" id="KW-1185">Reference proteome</keyword>
<dbReference type="PANTHER" id="PTHR33359:SF1">
    <property type="entry name" value="MOLYBDOPTERIN SYNTHASE SULFUR CARRIER SUBUNIT"/>
    <property type="match status" value="1"/>
</dbReference>
<dbReference type="InterPro" id="IPR003749">
    <property type="entry name" value="ThiS/MoaD-like"/>
</dbReference>
<comment type="similarity">
    <text evidence="2">Belongs to the MoaD family.</text>
</comment>
<dbReference type="SUPFAM" id="SSF54285">
    <property type="entry name" value="MoaD/ThiS"/>
    <property type="match status" value="1"/>
</dbReference>
<dbReference type="InterPro" id="IPR016155">
    <property type="entry name" value="Mopterin_synth/thiamin_S_b"/>
</dbReference>
<organism evidence="4 5">
    <name type="scientific">Pacificimonas flava</name>
    <dbReference type="NCBI Taxonomy" id="1234595"/>
    <lineage>
        <taxon>Bacteria</taxon>
        <taxon>Pseudomonadati</taxon>
        <taxon>Pseudomonadota</taxon>
        <taxon>Alphaproteobacteria</taxon>
        <taxon>Sphingomonadales</taxon>
        <taxon>Sphingosinicellaceae</taxon>
        <taxon>Pacificimonas</taxon>
    </lineage>
</organism>
<dbReference type="InterPro" id="IPR012675">
    <property type="entry name" value="Beta-grasp_dom_sf"/>
</dbReference>
<keyword evidence="1" id="KW-0547">Nucleotide-binding</keyword>
<dbReference type="GO" id="GO:0006777">
    <property type="term" value="P:Mo-molybdopterin cofactor biosynthetic process"/>
    <property type="evidence" value="ECO:0007669"/>
    <property type="project" value="InterPro"/>
</dbReference>
<protein>
    <recommendedName>
        <fullName evidence="3">Molybdopterin synthase sulfur carrier subunit</fullName>
    </recommendedName>
</protein>
<dbReference type="AlphaFoldDB" id="M2U3T7"/>
<dbReference type="EMBL" id="AMRV01000006">
    <property type="protein sequence ID" value="EMD82633.1"/>
    <property type="molecule type" value="Genomic_DNA"/>
</dbReference>
<evidence type="ECO:0000313" key="4">
    <source>
        <dbReference type="EMBL" id="EMD82633.1"/>
    </source>
</evidence>
<reference evidence="4 5" key="1">
    <citation type="journal article" date="2013" name="Genome Announc.">
        <title>Draft Genome Sequence of Strain JLT2015T, Belonging to the Family Sphingomonadaceae of the Alphaproteobacteria.</title>
        <authorList>
            <person name="Tang K."/>
            <person name="Liu K."/>
            <person name="Li S."/>
            <person name="Jiao N."/>
        </authorList>
    </citation>
    <scope>NUCLEOTIDE SEQUENCE [LARGE SCALE GENOMIC DNA]</scope>
    <source>
        <strain evidence="4 5">JLT2015</strain>
    </source>
</reference>
<sequence length="85" mass="9202">MNIQMLYFAGTQDMIGRGAERLSLPDSTATVSDVLDVLSARAPEYARAFGNRSRLRFALDQEFVKTDALVHDGAELGVFPPVTGG</sequence>
<dbReference type="OrthoDB" id="9800712at2"/>
<dbReference type="PANTHER" id="PTHR33359">
    <property type="entry name" value="MOLYBDOPTERIN SYNTHASE SULFUR CARRIER SUBUNIT"/>
    <property type="match status" value="1"/>
</dbReference>
<proteinExistence type="inferred from homology"/>
<dbReference type="RefSeq" id="WP_008602492.1">
    <property type="nucleotide sequence ID" value="NZ_AMRV01000006.1"/>
</dbReference>
<dbReference type="InterPro" id="IPR044672">
    <property type="entry name" value="MOCS2A"/>
</dbReference>